<reference evidence="1 2" key="1">
    <citation type="journal article" date="2021" name="Hortic Res">
        <title>High-quality reference genome and annotation aids understanding of berry development for evergreen blueberry (Vaccinium darrowii).</title>
        <authorList>
            <person name="Yu J."/>
            <person name="Hulse-Kemp A.M."/>
            <person name="Babiker E."/>
            <person name="Staton M."/>
        </authorList>
    </citation>
    <scope>NUCLEOTIDE SEQUENCE [LARGE SCALE GENOMIC DNA]</scope>
    <source>
        <strain evidence="2">cv. NJ 8807/NJ 8810</strain>
        <tissue evidence="1">Young leaf</tissue>
    </source>
</reference>
<gene>
    <name evidence="1" type="ORF">Vadar_021684</name>
</gene>
<name>A0ACB7ZE86_9ERIC</name>
<dbReference type="EMBL" id="CM037162">
    <property type="protein sequence ID" value="KAH7863761.1"/>
    <property type="molecule type" value="Genomic_DNA"/>
</dbReference>
<organism evidence="1 2">
    <name type="scientific">Vaccinium darrowii</name>
    <dbReference type="NCBI Taxonomy" id="229202"/>
    <lineage>
        <taxon>Eukaryota</taxon>
        <taxon>Viridiplantae</taxon>
        <taxon>Streptophyta</taxon>
        <taxon>Embryophyta</taxon>
        <taxon>Tracheophyta</taxon>
        <taxon>Spermatophyta</taxon>
        <taxon>Magnoliopsida</taxon>
        <taxon>eudicotyledons</taxon>
        <taxon>Gunneridae</taxon>
        <taxon>Pentapetalae</taxon>
        <taxon>asterids</taxon>
        <taxon>Ericales</taxon>
        <taxon>Ericaceae</taxon>
        <taxon>Vaccinioideae</taxon>
        <taxon>Vaccinieae</taxon>
        <taxon>Vaccinium</taxon>
    </lineage>
</organism>
<sequence length="130" mass="14383">MIALAAGNWEPIFRQAYSEARQFFQGQSITDPTQAGQGLLSQVTDIDLALLSGGASESVWKDACRLAKQLITNFEEERRWHLIFTVCIELLVYAAFVRQLGDGGEALTVVWLLMNHLGLSNNFSEAPAPQ</sequence>
<keyword evidence="2" id="KW-1185">Reference proteome</keyword>
<evidence type="ECO:0000313" key="2">
    <source>
        <dbReference type="Proteomes" id="UP000828048"/>
    </source>
</evidence>
<comment type="caution">
    <text evidence="1">The sequence shown here is derived from an EMBL/GenBank/DDBJ whole genome shotgun (WGS) entry which is preliminary data.</text>
</comment>
<accession>A0ACB7ZE86</accession>
<protein>
    <submittedName>
        <fullName evidence="1">Uncharacterized protein</fullName>
    </submittedName>
</protein>
<proteinExistence type="predicted"/>
<evidence type="ECO:0000313" key="1">
    <source>
        <dbReference type="EMBL" id="KAH7863761.1"/>
    </source>
</evidence>
<dbReference type="Proteomes" id="UP000828048">
    <property type="component" value="Chromosome 12"/>
</dbReference>